<dbReference type="EMBL" id="JAGIOF010000001">
    <property type="protein sequence ID" value="MBP2384684.1"/>
    <property type="molecule type" value="Genomic_DNA"/>
</dbReference>
<dbReference type="SUPFAM" id="SSF89796">
    <property type="entry name" value="CoA-transferase family III (CaiB/BaiF)"/>
    <property type="match status" value="1"/>
</dbReference>
<sequence length="394" mass="40626">MNSIRPLDGIIVADFSRVLAGPLCTMTLADLGATVIKVERPGAGDDTRSWGPPFSATGSTYFESVNRNKQSVALDLGNPEDLVLARELALRADVLVENFKPGGMAKLGLGYAELTAENPGLVYASISGFGSTGGAHLPGYDFIVQALGGLMSITGEAGADPMKAGVALVDVLTAKDATIGVLAALAARNTSGAGAHIEVNLLSSLQGALANQAQAYLGAGKVATRMGNAHPSIVPYQLLACSDGSVAVACGNDGQFARLCAEVGEPQLSSDARFATNSARVANRELLIPLLEEALRADSGANWQARFTGVQVPAGKVAGIDEGIGYAQSLGLDPVIEVQNADGVVVGKQIRHPISWTPRLDAPSMAPPQLGEHTDAVRAWLGTPAEQDPVLARS</sequence>
<dbReference type="Gene3D" id="3.40.50.10540">
    <property type="entry name" value="Crotonobetainyl-coa:carnitine coa-transferase, domain 1"/>
    <property type="match status" value="1"/>
</dbReference>
<keyword evidence="3" id="KW-1185">Reference proteome</keyword>
<evidence type="ECO:0000256" key="1">
    <source>
        <dbReference type="ARBA" id="ARBA00022679"/>
    </source>
</evidence>
<name>A0ABS4XAG5_9MICC</name>
<dbReference type="InterPro" id="IPR050483">
    <property type="entry name" value="CoA-transferase_III_domain"/>
</dbReference>
<reference evidence="2 3" key="1">
    <citation type="submission" date="2021-03" db="EMBL/GenBank/DDBJ databases">
        <title>Sequencing the genomes of 1000 actinobacteria strains.</title>
        <authorList>
            <person name="Klenk H.-P."/>
        </authorList>
    </citation>
    <scope>NUCLEOTIDE SEQUENCE [LARGE SCALE GENOMIC DNA]</scope>
    <source>
        <strain evidence="2 3">DSM 15797</strain>
    </source>
</reference>
<dbReference type="PANTHER" id="PTHR48207">
    <property type="entry name" value="SUCCINATE--HYDROXYMETHYLGLUTARATE COA-TRANSFERASE"/>
    <property type="match status" value="1"/>
</dbReference>
<protein>
    <submittedName>
        <fullName evidence="2">Crotonobetainyl-CoA:carnitine CoA-transferase CaiB-like acyl-CoA transferase</fullName>
    </submittedName>
</protein>
<proteinExistence type="predicted"/>
<dbReference type="PANTHER" id="PTHR48207:SF3">
    <property type="entry name" value="SUCCINATE--HYDROXYMETHYLGLUTARATE COA-TRANSFERASE"/>
    <property type="match status" value="1"/>
</dbReference>
<dbReference type="InterPro" id="IPR003673">
    <property type="entry name" value="CoA-Trfase_fam_III"/>
</dbReference>
<organism evidence="2 3">
    <name type="scientific">Paeniglutamicibacter kerguelensis</name>
    <dbReference type="NCBI Taxonomy" id="254788"/>
    <lineage>
        <taxon>Bacteria</taxon>
        <taxon>Bacillati</taxon>
        <taxon>Actinomycetota</taxon>
        <taxon>Actinomycetes</taxon>
        <taxon>Micrococcales</taxon>
        <taxon>Micrococcaceae</taxon>
        <taxon>Paeniglutamicibacter</taxon>
    </lineage>
</organism>
<dbReference type="InterPro" id="IPR023606">
    <property type="entry name" value="CoA-Trfase_III_dom_1_sf"/>
</dbReference>
<dbReference type="Gene3D" id="3.30.1540.10">
    <property type="entry name" value="formyl-coa transferase, domain 3"/>
    <property type="match status" value="1"/>
</dbReference>
<dbReference type="Proteomes" id="UP001296993">
    <property type="component" value="Unassembled WGS sequence"/>
</dbReference>
<comment type="caution">
    <text evidence="2">The sequence shown here is derived from an EMBL/GenBank/DDBJ whole genome shotgun (WGS) entry which is preliminary data.</text>
</comment>
<dbReference type="InterPro" id="IPR044855">
    <property type="entry name" value="CoA-Trfase_III_dom3_sf"/>
</dbReference>
<dbReference type="Pfam" id="PF02515">
    <property type="entry name" value="CoA_transf_3"/>
    <property type="match status" value="1"/>
</dbReference>
<keyword evidence="1" id="KW-0808">Transferase</keyword>
<dbReference type="RefSeq" id="WP_209995353.1">
    <property type="nucleotide sequence ID" value="NZ_BAAAJY010000006.1"/>
</dbReference>
<gene>
    <name evidence="2" type="ORF">JOF47_000195</name>
</gene>
<evidence type="ECO:0000313" key="3">
    <source>
        <dbReference type="Proteomes" id="UP001296993"/>
    </source>
</evidence>
<accession>A0ABS4XAG5</accession>
<evidence type="ECO:0000313" key="2">
    <source>
        <dbReference type="EMBL" id="MBP2384684.1"/>
    </source>
</evidence>